<dbReference type="SUPFAM" id="SSF56349">
    <property type="entry name" value="DNA breaking-rejoining enzymes"/>
    <property type="match status" value="1"/>
</dbReference>
<dbReference type="Proteomes" id="UP000182491">
    <property type="component" value="Unassembled WGS sequence"/>
</dbReference>
<dbReference type="Pfam" id="PF00589">
    <property type="entry name" value="Phage_integrase"/>
    <property type="match status" value="1"/>
</dbReference>
<keyword evidence="7" id="KW-1185">Reference proteome</keyword>
<dbReference type="PANTHER" id="PTHR30349">
    <property type="entry name" value="PHAGE INTEGRASE-RELATED"/>
    <property type="match status" value="1"/>
</dbReference>
<accession>A0A1I7IM98</accession>
<feature type="region of interest" description="Disordered" evidence="4">
    <location>
        <begin position="30"/>
        <end position="49"/>
    </location>
</feature>
<dbReference type="AlphaFoldDB" id="A0A1I7IM98"/>
<keyword evidence="2" id="KW-0238">DNA-binding</keyword>
<evidence type="ECO:0000256" key="4">
    <source>
        <dbReference type="SAM" id="MobiDB-lite"/>
    </source>
</evidence>
<keyword evidence="3" id="KW-0233">DNA recombination</keyword>
<dbReference type="GO" id="GO:0006310">
    <property type="term" value="P:DNA recombination"/>
    <property type="evidence" value="ECO:0007669"/>
    <property type="project" value="UniProtKB-KW"/>
</dbReference>
<dbReference type="InterPro" id="IPR002104">
    <property type="entry name" value="Integrase_catalytic"/>
</dbReference>
<comment type="similarity">
    <text evidence="1">Belongs to the 'phage' integrase family.</text>
</comment>
<dbReference type="InterPro" id="IPR010998">
    <property type="entry name" value="Integrase_recombinase_N"/>
</dbReference>
<dbReference type="PROSITE" id="PS51898">
    <property type="entry name" value="TYR_RECOMBINASE"/>
    <property type="match status" value="1"/>
</dbReference>
<dbReference type="Gene3D" id="1.10.150.130">
    <property type="match status" value="1"/>
</dbReference>
<evidence type="ECO:0000256" key="1">
    <source>
        <dbReference type="ARBA" id="ARBA00008857"/>
    </source>
</evidence>
<reference evidence="7" key="1">
    <citation type="submission" date="2016-10" db="EMBL/GenBank/DDBJ databases">
        <authorList>
            <person name="Varghese N."/>
        </authorList>
    </citation>
    <scope>NUCLEOTIDE SEQUENCE [LARGE SCALE GENOMIC DNA]</scope>
    <source>
        <strain evidence="7">DSM 18820</strain>
    </source>
</reference>
<dbReference type="CDD" id="cd01185">
    <property type="entry name" value="INTN1_C_like"/>
    <property type="match status" value="1"/>
</dbReference>
<dbReference type="InterPro" id="IPR050090">
    <property type="entry name" value="Tyrosine_recombinase_XerCD"/>
</dbReference>
<dbReference type="InterPro" id="IPR025269">
    <property type="entry name" value="SAM-like_dom"/>
</dbReference>
<evidence type="ECO:0000256" key="2">
    <source>
        <dbReference type="ARBA" id="ARBA00023125"/>
    </source>
</evidence>
<evidence type="ECO:0000256" key="3">
    <source>
        <dbReference type="ARBA" id="ARBA00023172"/>
    </source>
</evidence>
<dbReference type="InterPro" id="IPR011010">
    <property type="entry name" value="DNA_brk_join_enz"/>
</dbReference>
<dbReference type="Gene3D" id="1.10.443.10">
    <property type="entry name" value="Intergrase catalytic core"/>
    <property type="match status" value="1"/>
</dbReference>
<dbReference type="InterPro" id="IPR013762">
    <property type="entry name" value="Integrase-like_cat_sf"/>
</dbReference>
<evidence type="ECO:0000313" key="6">
    <source>
        <dbReference type="EMBL" id="SFU74053.1"/>
    </source>
</evidence>
<dbReference type="STRING" id="388950.GCA_001611675_01222"/>
<proteinExistence type="inferred from homology"/>
<organism evidence="6 7">
    <name type="scientific">Pontibacter akesuensis</name>
    <dbReference type="NCBI Taxonomy" id="388950"/>
    <lineage>
        <taxon>Bacteria</taxon>
        <taxon>Pseudomonadati</taxon>
        <taxon>Bacteroidota</taxon>
        <taxon>Cytophagia</taxon>
        <taxon>Cytophagales</taxon>
        <taxon>Hymenobacteraceae</taxon>
        <taxon>Pontibacter</taxon>
    </lineage>
</organism>
<gene>
    <name evidence="6" type="ORF">SAMN04487941_2319</name>
</gene>
<dbReference type="EMBL" id="FPCA01000002">
    <property type="protein sequence ID" value="SFU74053.1"/>
    <property type="molecule type" value="Genomic_DNA"/>
</dbReference>
<name>A0A1I7IM98_9BACT</name>
<dbReference type="OrthoDB" id="1098628at2"/>
<feature type="domain" description="Tyr recombinase" evidence="5">
    <location>
        <begin position="182"/>
        <end position="346"/>
    </location>
</feature>
<evidence type="ECO:0000259" key="5">
    <source>
        <dbReference type="PROSITE" id="PS51898"/>
    </source>
</evidence>
<sequence length="351" mass="41400">MGITVRHRKLSNGKQKIYLDIVQAKKRKTETTKWQRYEKPRTQDEKEHNRKVDQLAEMLRADREKELFYGEYDFKKASSAKADFIELFREEADERFRKRGAKSNTYCSFKHFCKFTNNKCSVKDIDAAFVKSFRDYLLTVVGQNCASTYFKRFKRQLERAVKKGMLSYNPAEEVKNIQEVLPYRERLTIEEVKMLAEHPCKCNLIKSMFMFSCFTGLRVGDLKAIKWKHIQGDTLVFRPQKTKYKLHTLQLIGNAKRWLGEEGKPEDNIFPWPYESNRYEALREWIYSAAITRRITWHTARHTFASMLLNTGGNIVAIQKLLCHSRMETTMRYAKVYDITVMETVGALDSI</sequence>
<dbReference type="InterPro" id="IPR035386">
    <property type="entry name" value="Arm-DNA-bind_5"/>
</dbReference>
<dbReference type="RefSeq" id="WP_068837329.1">
    <property type="nucleotide sequence ID" value="NZ_BMXC01000002.1"/>
</dbReference>
<protein>
    <submittedName>
        <fullName evidence="6">Site-specific recombinase XerD</fullName>
    </submittedName>
</protein>
<dbReference type="Pfam" id="PF13102">
    <property type="entry name" value="Phage_int_SAM_5"/>
    <property type="match status" value="1"/>
</dbReference>
<evidence type="ECO:0000313" key="7">
    <source>
        <dbReference type="Proteomes" id="UP000182491"/>
    </source>
</evidence>
<dbReference type="GO" id="GO:0015074">
    <property type="term" value="P:DNA integration"/>
    <property type="evidence" value="ECO:0007669"/>
    <property type="project" value="InterPro"/>
</dbReference>
<dbReference type="PANTHER" id="PTHR30349:SF64">
    <property type="entry name" value="PROPHAGE INTEGRASE INTD-RELATED"/>
    <property type="match status" value="1"/>
</dbReference>
<dbReference type="Pfam" id="PF17293">
    <property type="entry name" value="Arm-DNA-bind_5"/>
    <property type="match status" value="1"/>
</dbReference>
<dbReference type="GO" id="GO:0003677">
    <property type="term" value="F:DNA binding"/>
    <property type="evidence" value="ECO:0007669"/>
    <property type="project" value="UniProtKB-KW"/>
</dbReference>